<keyword evidence="1" id="KW-0479">Metal-binding</keyword>
<dbReference type="PANTHER" id="PTHR23422">
    <property type="entry name" value="DIPEPTIDYL PEPTIDASE III-RELATED"/>
    <property type="match status" value="1"/>
</dbReference>
<evidence type="ECO:0000256" key="2">
    <source>
        <dbReference type="ARBA" id="ARBA00022801"/>
    </source>
</evidence>
<dbReference type="Proteomes" id="UP001161247">
    <property type="component" value="Chromosome 2"/>
</dbReference>
<dbReference type="Pfam" id="PF00293">
    <property type="entry name" value="NUDIX"/>
    <property type="match status" value="1"/>
</dbReference>
<dbReference type="GO" id="GO:0008239">
    <property type="term" value="F:dipeptidyl-peptidase activity"/>
    <property type="evidence" value="ECO:0007669"/>
    <property type="project" value="TreeGrafter"/>
</dbReference>
<evidence type="ECO:0000313" key="4">
    <source>
        <dbReference type="EMBL" id="CAI9094987.1"/>
    </source>
</evidence>
<protein>
    <submittedName>
        <fullName evidence="4">OLC1v1030836C3</fullName>
    </submittedName>
</protein>
<dbReference type="Pfam" id="PF03571">
    <property type="entry name" value="Peptidase_M49"/>
    <property type="match status" value="1"/>
</dbReference>
<dbReference type="InterPro" id="IPR015797">
    <property type="entry name" value="NUDIX_hydrolase-like_dom_sf"/>
</dbReference>
<dbReference type="EMBL" id="OX459119">
    <property type="protein sequence ID" value="CAI9094987.1"/>
    <property type="molecule type" value="Genomic_DNA"/>
</dbReference>
<reference evidence="4" key="1">
    <citation type="submission" date="2023-03" db="EMBL/GenBank/DDBJ databases">
        <authorList>
            <person name="Julca I."/>
        </authorList>
    </citation>
    <scope>NUCLEOTIDE SEQUENCE</scope>
</reference>
<dbReference type="Gene3D" id="3.30.540.30">
    <property type="match status" value="1"/>
</dbReference>
<keyword evidence="2" id="KW-0378">Hydrolase</keyword>
<dbReference type="AlphaFoldDB" id="A0AAV1CHS5"/>
<dbReference type="Gene3D" id="3.90.79.10">
    <property type="entry name" value="Nucleoside Triphosphate Pyrophosphohydrolase"/>
    <property type="match status" value="1"/>
</dbReference>
<dbReference type="GO" id="GO:0046872">
    <property type="term" value="F:metal ion binding"/>
    <property type="evidence" value="ECO:0007669"/>
    <property type="project" value="UniProtKB-KW"/>
</dbReference>
<dbReference type="GO" id="GO:0005737">
    <property type="term" value="C:cytoplasm"/>
    <property type="evidence" value="ECO:0007669"/>
    <property type="project" value="TreeGrafter"/>
</dbReference>
<organism evidence="4 5">
    <name type="scientific">Oldenlandia corymbosa var. corymbosa</name>
    <dbReference type="NCBI Taxonomy" id="529605"/>
    <lineage>
        <taxon>Eukaryota</taxon>
        <taxon>Viridiplantae</taxon>
        <taxon>Streptophyta</taxon>
        <taxon>Embryophyta</taxon>
        <taxon>Tracheophyta</taxon>
        <taxon>Spermatophyta</taxon>
        <taxon>Magnoliopsida</taxon>
        <taxon>eudicotyledons</taxon>
        <taxon>Gunneridae</taxon>
        <taxon>Pentapetalae</taxon>
        <taxon>asterids</taxon>
        <taxon>lamiids</taxon>
        <taxon>Gentianales</taxon>
        <taxon>Rubiaceae</taxon>
        <taxon>Rubioideae</taxon>
        <taxon>Spermacoceae</taxon>
        <taxon>Hedyotis-Oldenlandia complex</taxon>
        <taxon>Oldenlandia</taxon>
    </lineage>
</organism>
<dbReference type="CDD" id="cd04692">
    <property type="entry name" value="NUDIX_Hydrolase"/>
    <property type="match status" value="1"/>
</dbReference>
<proteinExistence type="predicted"/>
<evidence type="ECO:0000259" key="3">
    <source>
        <dbReference type="PROSITE" id="PS51462"/>
    </source>
</evidence>
<feature type="domain" description="Nudix hydrolase" evidence="3">
    <location>
        <begin position="40"/>
        <end position="182"/>
    </location>
</feature>
<dbReference type="SUPFAM" id="SSF55811">
    <property type="entry name" value="Nudix"/>
    <property type="match status" value="1"/>
</dbReference>
<evidence type="ECO:0000313" key="5">
    <source>
        <dbReference type="Proteomes" id="UP001161247"/>
    </source>
</evidence>
<accession>A0AAV1CHS5</accession>
<keyword evidence="5" id="KW-1185">Reference proteome</keyword>
<sequence>MAAGTEHEELKQVEYLDVLTKTGEKTGISKPRGDIHRDGDYHRAVHVWIYAERTQELLVQRRADCKDSWPGLWDISSAGHISAGDSSLISAMRELHEELGIALPMDAFELIFVFLQECVTNDGTFINNEYNDVYLVTTLDPIPLEAFTLQESEVSAVKYISFEEYRNLLANEDPEYVPYDVNGEYGQLFETIRKRYKENLESRCLSLEKQLSRYAQVSLSSELTVLTDGDKEALTLLIRAATILDDIFHLQVWFSNPSLRDWLKQHAEGSKLDKLKWKYYQVNKSPWSCLDENQAFLTTADSAIRLLPLAAKPIAGWKGLEYKTAFPVVKPQGASFYPPDMDKMEFELWEKSLSEDEKREAMGFFSVIRRHSATQFDASQSNNTTINRNYSHDLYTIPYSVEYNSLLGKAANLLHKAGDLATSPSLKRLLHGKADAFLSNDYYDSDIAWMELDSKLDLTIGPYETYEDALFGYKATFEVFIGVRDDKATEQVKLFGEQLQVLERNLPMDDVYKSEDVITAPIRVIQLLYNAGDVKGPQTVAFNLPNDERIVKDRGTSMVMLKNVSEAKFNLILQPIADVCISKEQKKFVDFDSFFTHTICHECCHGIGPHTIVLPDGRKSTVRLELQELHSSLEEAKADIVGLWSLKFLIDKGFLPSSLVKSMYVSFLAGCFRSVRFGLEEAHGKGQALQFNYLFEKGAIVLHPDETFSINFDKVESAVESLSREILTIQARGDKSAARTLLQTYCVMTGPLKDALRKLELVQVPVDITPDFPIANEILQRRLED</sequence>
<dbReference type="FunFam" id="3.90.79.10:FF:000056">
    <property type="entry name" value="Nudix hydrolase 3"/>
    <property type="match status" value="1"/>
</dbReference>
<dbReference type="PANTHER" id="PTHR23422:SF9">
    <property type="entry name" value="ZN-DEPENDENT HYDROLASE"/>
    <property type="match status" value="1"/>
</dbReference>
<name>A0AAV1CHS5_OLDCO</name>
<dbReference type="InterPro" id="IPR000086">
    <property type="entry name" value="NUDIX_hydrolase_dom"/>
</dbReference>
<gene>
    <name evidence="4" type="ORF">OLC1_LOCUS6054</name>
</gene>
<dbReference type="InterPro" id="IPR039461">
    <property type="entry name" value="Peptidase_M49"/>
</dbReference>
<dbReference type="PROSITE" id="PS51462">
    <property type="entry name" value="NUDIX"/>
    <property type="match status" value="1"/>
</dbReference>
<evidence type="ECO:0000256" key="1">
    <source>
        <dbReference type="ARBA" id="ARBA00022723"/>
    </source>
</evidence>